<dbReference type="Gene3D" id="1.10.150.50">
    <property type="entry name" value="Transcription Factor, Ets-1"/>
    <property type="match status" value="1"/>
</dbReference>
<accession>A0A8B7YPX5</accession>
<gene>
    <name evidence="3 4" type="primary">LOC110981764</name>
</gene>
<dbReference type="InterPro" id="IPR035897">
    <property type="entry name" value="Toll_tir_struct_dom_sf"/>
</dbReference>
<proteinExistence type="predicted"/>
<dbReference type="RefSeq" id="XP_022095328.1">
    <property type="nucleotide sequence ID" value="XM_022239636.1"/>
</dbReference>
<sequence length="603" mass="67600">MSDLTDTELASELVDKKYPPLFVKIWNTVYDKDIYLSPDLAREYVVFNLLKQATISFTHVSWNLCLEMGSVKHGIVPLIAKEFDHPLMTQDGLKSGTKKALWNSPRETLKKMINILANIIRMNMNSKPVFREAKIVPHLQALLHCRFMIMRAKALFCLVYLINEDENGALNTTDDNIKFVLKVLGKCLEQPGHYSDHYTFSAEVVVDGIGNMAVNDSNKLKLVKNGVMPMLITMLTTDSVAEKRAAAKAVWKLAFHEDNKREFKTNSTLISVLKELQSSETDRKILKACSTVLWMLDEADGDDMDKADGGAVKSQASSTGKNDGELEVQSIDGNNLDNTPHVMISYQWGVQMQMMKIKELLRESGYSVWMDVDNMEGSTLESMAAAIERSAVVLICFTEKYKQSASCRTEAEYTYKLQKPIIPLRLQEDYDPDGWLGIMIGAKLYVDMSRANSLGEDFTKLKQQLGGRGRMLKEGCSTLRPTIKSTADDKKDNFDSSGGQATTFKRTSVQRQNINTKISGSQEHTDAKTVSTWTNDQVNTWLANHGLGGLKNHFDGYNGQRLLGLKIVSTEAPNFFYSELKNDLGLKSLLDIVTFKQALDGII</sequence>
<dbReference type="KEGG" id="aplc:110981764"/>
<dbReference type="InterPro" id="IPR000157">
    <property type="entry name" value="TIR_dom"/>
</dbReference>
<evidence type="ECO:0000313" key="3">
    <source>
        <dbReference type="RefSeq" id="XP_022095328.1"/>
    </source>
</evidence>
<dbReference type="RefSeq" id="XP_022095329.1">
    <property type="nucleotide sequence ID" value="XM_022239637.1"/>
</dbReference>
<keyword evidence="2" id="KW-1185">Reference proteome</keyword>
<organism evidence="2 3">
    <name type="scientific">Acanthaster planci</name>
    <name type="common">Crown-of-thorns starfish</name>
    <dbReference type="NCBI Taxonomy" id="133434"/>
    <lineage>
        <taxon>Eukaryota</taxon>
        <taxon>Metazoa</taxon>
        <taxon>Echinodermata</taxon>
        <taxon>Eleutherozoa</taxon>
        <taxon>Asterozoa</taxon>
        <taxon>Asteroidea</taxon>
        <taxon>Valvatacea</taxon>
        <taxon>Valvatida</taxon>
        <taxon>Acanthasteridae</taxon>
        <taxon>Acanthaster</taxon>
    </lineage>
</organism>
<dbReference type="OrthoDB" id="2148946at2759"/>
<dbReference type="InterPro" id="IPR016024">
    <property type="entry name" value="ARM-type_fold"/>
</dbReference>
<dbReference type="Gene3D" id="1.25.10.10">
    <property type="entry name" value="Leucine-rich Repeat Variant"/>
    <property type="match status" value="1"/>
</dbReference>
<dbReference type="PANTHER" id="PTHR46270:SF5">
    <property type="entry name" value="ADP-RIBOSYL CYCLASE_CYCLIC ADP-RIBOSE HYDROLASE"/>
    <property type="match status" value="1"/>
</dbReference>
<evidence type="ECO:0000313" key="4">
    <source>
        <dbReference type="RefSeq" id="XP_022095329.1"/>
    </source>
</evidence>
<dbReference type="Proteomes" id="UP000694845">
    <property type="component" value="Unplaced"/>
</dbReference>
<dbReference type="InterPro" id="IPR013761">
    <property type="entry name" value="SAM/pointed_sf"/>
</dbReference>
<dbReference type="OMA" id="RQNINTK"/>
<dbReference type="SUPFAM" id="SSF52200">
    <property type="entry name" value="Toll/Interleukin receptor TIR domain"/>
    <property type="match status" value="1"/>
</dbReference>
<evidence type="ECO:0000259" key="1">
    <source>
        <dbReference type="Pfam" id="PF13676"/>
    </source>
</evidence>
<dbReference type="PANTHER" id="PTHR46270">
    <property type="entry name" value="ARMADILLO-TYPE FOLD-RELATED"/>
    <property type="match status" value="1"/>
</dbReference>
<protein>
    <submittedName>
        <fullName evidence="3 4">Uncharacterized protein LOC110981764</fullName>
    </submittedName>
</protein>
<evidence type="ECO:0000313" key="2">
    <source>
        <dbReference type="Proteomes" id="UP000694845"/>
    </source>
</evidence>
<reference evidence="3 4" key="1">
    <citation type="submission" date="2025-04" db="UniProtKB">
        <authorList>
            <consortium name="RefSeq"/>
        </authorList>
    </citation>
    <scope>IDENTIFICATION</scope>
</reference>
<dbReference type="SUPFAM" id="SSF48371">
    <property type="entry name" value="ARM repeat"/>
    <property type="match status" value="1"/>
</dbReference>
<dbReference type="Gene3D" id="3.40.50.10140">
    <property type="entry name" value="Toll/interleukin-1 receptor homology (TIR) domain"/>
    <property type="match status" value="1"/>
</dbReference>
<dbReference type="AlphaFoldDB" id="A0A8B7YPX5"/>
<dbReference type="SUPFAM" id="SSF47769">
    <property type="entry name" value="SAM/Pointed domain"/>
    <property type="match status" value="1"/>
</dbReference>
<name>A0A8B7YPX5_ACAPL</name>
<dbReference type="GeneID" id="110981764"/>
<dbReference type="GO" id="GO:0007165">
    <property type="term" value="P:signal transduction"/>
    <property type="evidence" value="ECO:0007669"/>
    <property type="project" value="InterPro"/>
</dbReference>
<feature type="domain" description="TIR" evidence="1">
    <location>
        <begin position="342"/>
        <end position="453"/>
    </location>
</feature>
<dbReference type="Pfam" id="PF13676">
    <property type="entry name" value="TIR_2"/>
    <property type="match status" value="1"/>
</dbReference>
<dbReference type="InterPro" id="IPR011989">
    <property type="entry name" value="ARM-like"/>
</dbReference>